<dbReference type="EMBL" id="CP059399">
    <property type="protein sequence ID" value="QLY29878.1"/>
    <property type="molecule type" value="Genomic_DNA"/>
</dbReference>
<dbReference type="AlphaFoldDB" id="A0A7D6ZBT3"/>
<reference evidence="2 3" key="1">
    <citation type="submission" date="2020-07" db="EMBL/GenBank/DDBJ databases">
        <authorList>
            <person name="Zhuang K."/>
            <person name="Ran Y."/>
        </authorList>
    </citation>
    <scope>NUCLEOTIDE SEQUENCE [LARGE SCALE GENOMIC DNA]</scope>
    <source>
        <strain evidence="2 3">WCH-YHL-001</strain>
    </source>
</reference>
<feature type="transmembrane region" description="Helical" evidence="1">
    <location>
        <begin position="53"/>
        <end position="73"/>
    </location>
</feature>
<dbReference type="KEGG" id="nhu:H0264_32470"/>
<keyword evidence="1" id="KW-0472">Membrane</keyword>
<organism evidence="2 3">
    <name type="scientific">Nocardia huaxiensis</name>
    <dbReference type="NCBI Taxonomy" id="2755382"/>
    <lineage>
        <taxon>Bacteria</taxon>
        <taxon>Bacillati</taxon>
        <taxon>Actinomycetota</taxon>
        <taxon>Actinomycetes</taxon>
        <taxon>Mycobacteriales</taxon>
        <taxon>Nocardiaceae</taxon>
        <taxon>Nocardia</taxon>
    </lineage>
</organism>
<feature type="transmembrane region" description="Helical" evidence="1">
    <location>
        <begin position="112"/>
        <end position="134"/>
    </location>
</feature>
<gene>
    <name evidence="2" type="ORF">H0264_32470</name>
</gene>
<keyword evidence="1" id="KW-0812">Transmembrane</keyword>
<keyword evidence="3" id="KW-1185">Reference proteome</keyword>
<protein>
    <recommendedName>
        <fullName evidence="4">Integral membrane protein</fullName>
    </recommendedName>
</protein>
<dbReference type="Proteomes" id="UP000515512">
    <property type="component" value="Chromosome"/>
</dbReference>
<proteinExistence type="predicted"/>
<feature type="transmembrane region" description="Helical" evidence="1">
    <location>
        <begin position="85"/>
        <end position="106"/>
    </location>
</feature>
<keyword evidence="1" id="KW-1133">Transmembrane helix</keyword>
<accession>A0A7D6ZBT3</accession>
<evidence type="ECO:0000313" key="2">
    <source>
        <dbReference type="EMBL" id="QLY29878.1"/>
    </source>
</evidence>
<dbReference type="RefSeq" id="WP_181581080.1">
    <property type="nucleotide sequence ID" value="NZ_CP059399.1"/>
</dbReference>
<name>A0A7D6ZBT3_9NOCA</name>
<evidence type="ECO:0008006" key="4">
    <source>
        <dbReference type="Google" id="ProtNLM"/>
    </source>
</evidence>
<evidence type="ECO:0000256" key="1">
    <source>
        <dbReference type="SAM" id="Phobius"/>
    </source>
</evidence>
<sequence length="138" mass="14381">MTAMTSTPAARRILGMTPLRLAYEFDGIATMVSGVAITALAGVLDSPLGLDTWVLLATGIFFMVYAAGVLVVATRREIPRRAAAVIAGLNAFWTVDSLVTLAAGWLEPTTLGAVGIILIAGFTAVMSAAQFVLLRAAR</sequence>
<evidence type="ECO:0000313" key="3">
    <source>
        <dbReference type="Proteomes" id="UP000515512"/>
    </source>
</evidence>
<feature type="transmembrane region" description="Helical" evidence="1">
    <location>
        <begin position="21"/>
        <end position="41"/>
    </location>
</feature>